<sequence length="331" mass="35632">MTSQNFDIIIVGGGTAGCVLANRLSENGRYRILLVEYGEDLTSDPRTNIPSLGPLLMATDANWGFSTVLQANIGNRTNSASVGRLLGGSSAINGLAFLPNSKLSIEAWANLGNPGWDREAFSRSMDRFTLATSTSTMNPAKSPLQITIPEEDTEWPRLDGGGGTIGLYKKRSYSAKAYLDDTVRSRSNLTIWTKATAERIILENSDSNTPIAIGVTVRDSETGTSKSALANKKIILSWGTINSPRLLKLSGVGNPKILELIGIEVIVNNPNVGEHLQNHPLVTVTFEARDEDGFDTIDQLLRKDKEAISKVKAEYAKGLGPGSKSNLNTLA</sequence>
<dbReference type="GO" id="GO:0050660">
    <property type="term" value="F:flavin adenine dinucleotide binding"/>
    <property type="evidence" value="ECO:0007669"/>
    <property type="project" value="InterPro"/>
</dbReference>
<protein>
    <recommendedName>
        <fullName evidence="2">Glucose-methanol-choline oxidoreductase N-terminal domain-containing protein</fullName>
    </recommendedName>
</protein>
<dbReference type="Gene3D" id="3.50.50.60">
    <property type="entry name" value="FAD/NAD(P)-binding domain"/>
    <property type="match status" value="2"/>
</dbReference>
<evidence type="ECO:0000259" key="2">
    <source>
        <dbReference type="PROSITE" id="PS00624"/>
    </source>
</evidence>
<dbReference type="EMBL" id="PQXK01000153">
    <property type="protein sequence ID" value="TGO35594.1"/>
    <property type="molecule type" value="Genomic_DNA"/>
</dbReference>
<name>A0A4Z1GF14_9HELO</name>
<dbReference type="PROSITE" id="PS00624">
    <property type="entry name" value="GMC_OXRED_2"/>
    <property type="match status" value="1"/>
</dbReference>
<keyword evidence="4" id="KW-1185">Reference proteome</keyword>
<dbReference type="Proteomes" id="UP000297814">
    <property type="component" value="Unassembled WGS sequence"/>
</dbReference>
<accession>A0A4Z1GF14</accession>
<dbReference type="GO" id="GO:0016614">
    <property type="term" value="F:oxidoreductase activity, acting on CH-OH group of donors"/>
    <property type="evidence" value="ECO:0007669"/>
    <property type="project" value="InterPro"/>
</dbReference>
<dbReference type="AlphaFoldDB" id="A0A4Z1GF14"/>
<gene>
    <name evidence="3" type="ORF">BHYA_0153g00280</name>
</gene>
<dbReference type="InterPro" id="IPR012132">
    <property type="entry name" value="GMC_OxRdtase"/>
</dbReference>
<reference evidence="3 4" key="1">
    <citation type="submission" date="2017-12" db="EMBL/GenBank/DDBJ databases">
        <title>Comparative genomics of Botrytis spp.</title>
        <authorList>
            <person name="Valero-Jimenez C.A."/>
            <person name="Tapia P."/>
            <person name="Veloso J."/>
            <person name="Silva-Moreno E."/>
            <person name="Staats M."/>
            <person name="Valdes J.H."/>
            <person name="Van Kan J.A.L."/>
        </authorList>
    </citation>
    <scope>NUCLEOTIDE SEQUENCE [LARGE SCALE GENOMIC DNA]</scope>
    <source>
        <strain evidence="3 4">Bh0001</strain>
    </source>
</reference>
<dbReference type="PANTHER" id="PTHR11552">
    <property type="entry name" value="GLUCOSE-METHANOL-CHOLINE GMC OXIDOREDUCTASE"/>
    <property type="match status" value="1"/>
</dbReference>
<dbReference type="Pfam" id="PF00732">
    <property type="entry name" value="GMC_oxred_N"/>
    <property type="match status" value="1"/>
</dbReference>
<evidence type="ECO:0000256" key="1">
    <source>
        <dbReference type="ARBA" id="ARBA00010790"/>
    </source>
</evidence>
<dbReference type="InterPro" id="IPR036188">
    <property type="entry name" value="FAD/NAD-bd_sf"/>
</dbReference>
<dbReference type="InterPro" id="IPR000172">
    <property type="entry name" value="GMC_OxRdtase_N"/>
</dbReference>
<evidence type="ECO:0000313" key="4">
    <source>
        <dbReference type="Proteomes" id="UP000297814"/>
    </source>
</evidence>
<proteinExistence type="inferred from homology"/>
<organism evidence="3 4">
    <name type="scientific">Botrytis hyacinthi</name>
    <dbReference type="NCBI Taxonomy" id="278943"/>
    <lineage>
        <taxon>Eukaryota</taxon>
        <taxon>Fungi</taxon>
        <taxon>Dikarya</taxon>
        <taxon>Ascomycota</taxon>
        <taxon>Pezizomycotina</taxon>
        <taxon>Leotiomycetes</taxon>
        <taxon>Helotiales</taxon>
        <taxon>Sclerotiniaceae</taxon>
        <taxon>Botrytis</taxon>
    </lineage>
</organism>
<feature type="domain" description="Glucose-methanol-choline oxidoreductase N-terminal" evidence="2">
    <location>
        <begin position="239"/>
        <end position="253"/>
    </location>
</feature>
<dbReference type="SUPFAM" id="SSF51905">
    <property type="entry name" value="FAD/NAD(P)-binding domain"/>
    <property type="match status" value="1"/>
</dbReference>
<dbReference type="PANTHER" id="PTHR11552:SF210">
    <property type="entry name" value="GLUCOSE-METHANOL-CHOLINE OXIDOREDUCTASE N-TERMINAL DOMAIN-CONTAINING PROTEIN-RELATED"/>
    <property type="match status" value="1"/>
</dbReference>
<dbReference type="Gene3D" id="3.30.560.10">
    <property type="entry name" value="Glucose Oxidase, domain 3"/>
    <property type="match status" value="2"/>
</dbReference>
<evidence type="ECO:0000313" key="3">
    <source>
        <dbReference type="EMBL" id="TGO35594.1"/>
    </source>
</evidence>
<comment type="similarity">
    <text evidence="1">Belongs to the GMC oxidoreductase family.</text>
</comment>
<comment type="caution">
    <text evidence="3">The sequence shown here is derived from an EMBL/GenBank/DDBJ whole genome shotgun (WGS) entry which is preliminary data.</text>
</comment>